<protein>
    <submittedName>
        <fullName evidence="3">Uncharacterized protein</fullName>
    </submittedName>
</protein>
<dbReference type="Pfam" id="PF12796">
    <property type="entry name" value="Ank_2"/>
    <property type="match status" value="1"/>
</dbReference>
<organism evidence="3 5">
    <name type="scientific">Didymodactylos carnosus</name>
    <dbReference type="NCBI Taxonomy" id="1234261"/>
    <lineage>
        <taxon>Eukaryota</taxon>
        <taxon>Metazoa</taxon>
        <taxon>Spiralia</taxon>
        <taxon>Gnathifera</taxon>
        <taxon>Rotifera</taxon>
        <taxon>Eurotatoria</taxon>
        <taxon>Bdelloidea</taxon>
        <taxon>Philodinida</taxon>
        <taxon>Philodinidae</taxon>
        <taxon>Didymodactylos</taxon>
    </lineage>
</organism>
<sequence length="183" mass="21516">MWQYDGCTYTESLMSVTDIGPHRNIFAIVEHDDFDSFKNVMMNNYQQAVKMRNDRQQTVLHIIVLRSYAYVWIRLLLMRECDVSAQDVDGYTVLHYACERDDVEMLKALTVKPHPTVQHLNNEQLEKIAKNCQKAFRTSNKYGITPFMLACFKGAKKCIQYFHEQHQEICYEQVNQQVSFSSI</sequence>
<dbReference type="InterPro" id="IPR002110">
    <property type="entry name" value="Ankyrin_rpt"/>
</dbReference>
<keyword evidence="2" id="KW-0040">ANK repeat</keyword>
<evidence type="ECO:0000313" key="4">
    <source>
        <dbReference type="EMBL" id="CAF3777222.1"/>
    </source>
</evidence>
<dbReference type="Proteomes" id="UP000663829">
    <property type="component" value="Unassembled WGS sequence"/>
</dbReference>
<dbReference type="GO" id="GO:0005829">
    <property type="term" value="C:cytosol"/>
    <property type="evidence" value="ECO:0007669"/>
    <property type="project" value="TreeGrafter"/>
</dbReference>
<dbReference type="GO" id="GO:0051059">
    <property type="term" value="F:NF-kappaB binding"/>
    <property type="evidence" value="ECO:0007669"/>
    <property type="project" value="TreeGrafter"/>
</dbReference>
<dbReference type="EMBL" id="CAJOBC010003309">
    <property type="protein sequence ID" value="CAF3777222.1"/>
    <property type="molecule type" value="Genomic_DNA"/>
</dbReference>
<comment type="caution">
    <text evidence="3">The sequence shown here is derived from an EMBL/GenBank/DDBJ whole genome shotgun (WGS) entry which is preliminary data.</text>
</comment>
<dbReference type="GO" id="GO:0071356">
    <property type="term" value="P:cellular response to tumor necrosis factor"/>
    <property type="evidence" value="ECO:0007669"/>
    <property type="project" value="TreeGrafter"/>
</dbReference>
<reference evidence="3" key="1">
    <citation type="submission" date="2021-02" db="EMBL/GenBank/DDBJ databases">
        <authorList>
            <person name="Nowell W R."/>
        </authorList>
    </citation>
    <scope>NUCLEOTIDE SEQUENCE</scope>
</reference>
<dbReference type="Proteomes" id="UP000681722">
    <property type="component" value="Unassembled WGS sequence"/>
</dbReference>
<dbReference type="SMART" id="SM00248">
    <property type="entry name" value="ANK"/>
    <property type="match status" value="2"/>
</dbReference>
<evidence type="ECO:0000313" key="3">
    <source>
        <dbReference type="EMBL" id="CAF1005919.1"/>
    </source>
</evidence>
<keyword evidence="5" id="KW-1185">Reference proteome</keyword>
<dbReference type="Gene3D" id="1.25.40.20">
    <property type="entry name" value="Ankyrin repeat-containing domain"/>
    <property type="match status" value="1"/>
</dbReference>
<dbReference type="PANTHER" id="PTHR46680">
    <property type="entry name" value="NF-KAPPA-B INHIBITOR ALPHA"/>
    <property type="match status" value="1"/>
</dbReference>
<name>A0A814H7V5_9BILA</name>
<evidence type="ECO:0000256" key="1">
    <source>
        <dbReference type="ARBA" id="ARBA00022737"/>
    </source>
</evidence>
<evidence type="ECO:0000313" key="5">
    <source>
        <dbReference type="Proteomes" id="UP000663829"/>
    </source>
</evidence>
<keyword evidence="1" id="KW-0677">Repeat</keyword>
<dbReference type="OrthoDB" id="20727at2759"/>
<accession>A0A814H7V5</accession>
<dbReference type="PANTHER" id="PTHR46680:SF3">
    <property type="entry name" value="NF-KAPPA-B INHIBITOR CACTUS"/>
    <property type="match status" value="1"/>
</dbReference>
<proteinExistence type="predicted"/>
<dbReference type="EMBL" id="CAJNOQ010003309">
    <property type="protein sequence ID" value="CAF1005919.1"/>
    <property type="molecule type" value="Genomic_DNA"/>
</dbReference>
<evidence type="ECO:0000256" key="2">
    <source>
        <dbReference type="ARBA" id="ARBA00023043"/>
    </source>
</evidence>
<dbReference type="InterPro" id="IPR036770">
    <property type="entry name" value="Ankyrin_rpt-contain_sf"/>
</dbReference>
<dbReference type="AlphaFoldDB" id="A0A814H7V5"/>
<dbReference type="InterPro" id="IPR051070">
    <property type="entry name" value="NF-kappa-B_inhibitor"/>
</dbReference>
<gene>
    <name evidence="3" type="ORF">GPM918_LOCUS14008</name>
    <name evidence="4" type="ORF">SRO942_LOCUS14008</name>
</gene>
<dbReference type="SUPFAM" id="SSF48403">
    <property type="entry name" value="Ankyrin repeat"/>
    <property type="match status" value="1"/>
</dbReference>